<accession>A0A8S1Y126</accession>
<reference evidence="1" key="1">
    <citation type="submission" date="2021-01" db="EMBL/GenBank/DDBJ databases">
        <authorList>
            <consortium name="Genoscope - CEA"/>
            <person name="William W."/>
        </authorList>
    </citation>
    <scope>NUCLEOTIDE SEQUENCE</scope>
</reference>
<evidence type="ECO:0000313" key="2">
    <source>
        <dbReference type="Proteomes" id="UP000683925"/>
    </source>
</evidence>
<sequence>MDKLPAFLLVQDVQSQLNKIEQQSFQLIHNTQTIDISESCKSLCQLLQFVLV</sequence>
<organism evidence="1 2">
    <name type="scientific">Paramecium octaurelia</name>
    <dbReference type="NCBI Taxonomy" id="43137"/>
    <lineage>
        <taxon>Eukaryota</taxon>
        <taxon>Sar</taxon>
        <taxon>Alveolata</taxon>
        <taxon>Ciliophora</taxon>
        <taxon>Intramacronucleata</taxon>
        <taxon>Oligohymenophorea</taxon>
        <taxon>Peniculida</taxon>
        <taxon>Parameciidae</taxon>
        <taxon>Paramecium</taxon>
    </lineage>
</organism>
<keyword evidence="2" id="KW-1185">Reference proteome</keyword>
<dbReference type="AlphaFoldDB" id="A0A8S1Y126"/>
<comment type="caution">
    <text evidence="1">The sequence shown here is derived from an EMBL/GenBank/DDBJ whole genome shotgun (WGS) entry which is preliminary data.</text>
</comment>
<dbReference type="EMBL" id="CAJJDP010000142">
    <property type="protein sequence ID" value="CAD8207430.1"/>
    <property type="molecule type" value="Genomic_DNA"/>
</dbReference>
<dbReference type="Proteomes" id="UP000683925">
    <property type="component" value="Unassembled WGS sequence"/>
</dbReference>
<name>A0A8S1Y126_PAROT</name>
<proteinExistence type="predicted"/>
<evidence type="ECO:0000313" key="1">
    <source>
        <dbReference type="EMBL" id="CAD8207430.1"/>
    </source>
</evidence>
<protein>
    <submittedName>
        <fullName evidence="1">Uncharacterized protein</fullName>
    </submittedName>
</protein>
<gene>
    <name evidence="1" type="ORF">POCTA_138.1.T1410023</name>
</gene>